<sequence length="308" mass="34985">MIQNPVLVWFLIVIVSVLVGLELDRLRKQRQKDYLDAMTAPDVDGMAQLLAKTRDEQPTTWAERKTYELQQSGMGLTLARYMVITLMLAVLAGSFIFFMLGSIYLAIGAGFAATLVPRSFVNSRRKKMLEEFSRHFRNTLIRMSSMIRAGGSVKQAVYDVAKSRDAHDMIRNEFKLVHTDLEYGFTAEEAFYRMYNRTGLGEVKLLSTIVEIQRQKGGNLAELLDSMQLTISEAYNQKREVKTLTAQVRSQATLLTAMPFCVIGFFMIINPSYYRNFVNDPIGIVIMIIAIGMILTGNFLMRKMAEPK</sequence>
<evidence type="ECO:0000313" key="8">
    <source>
        <dbReference type="EMBL" id="MFE8700950.1"/>
    </source>
</evidence>
<feature type="transmembrane region" description="Helical" evidence="6">
    <location>
        <begin position="6"/>
        <end position="23"/>
    </location>
</feature>
<feature type="domain" description="Type II secretion system protein GspF" evidence="7">
    <location>
        <begin position="142"/>
        <end position="267"/>
    </location>
</feature>
<dbReference type="EMBL" id="JBIACK010000004">
    <property type="protein sequence ID" value="MFE8700950.1"/>
    <property type="molecule type" value="Genomic_DNA"/>
</dbReference>
<keyword evidence="3 6" id="KW-0812">Transmembrane</keyword>
<organism evidence="9 10">
    <name type="scientific">Cytobacillus spartinae</name>
    <dbReference type="NCBI Taxonomy" id="3299023"/>
    <lineage>
        <taxon>Bacteria</taxon>
        <taxon>Bacillati</taxon>
        <taxon>Bacillota</taxon>
        <taxon>Bacilli</taxon>
        <taxon>Bacillales</taxon>
        <taxon>Bacillaceae</taxon>
        <taxon>Cytobacillus</taxon>
    </lineage>
</organism>
<evidence type="ECO:0000313" key="10">
    <source>
        <dbReference type="Proteomes" id="UP001601059"/>
    </source>
</evidence>
<evidence type="ECO:0000313" key="9">
    <source>
        <dbReference type="EMBL" id="MFE8701289.1"/>
    </source>
</evidence>
<feature type="transmembrane region" description="Helical" evidence="6">
    <location>
        <begin position="281"/>
        <end position="301"/>
    </location>
</feature>
<evidence type="ECO:0000256" key="3">
    <source>
        <dbReference type="ARBA" id="ARBA00022692"/>
    </source>
</evidence>
<keyword evidence="10" id="KW-1185">Reference proteome</keyword>
<evidence type="ECO:0000256" key="1">
    <source>
        <dbReference type="ARBA" id="ARBA00004651"/>
    </source>
</evidence>
<evidence type="ECO:0000259" key="7">
    <source>
        <dbReference type="Pfam" id="PF00482"/>
    </source>
</evidence>
<evidence type="ECO:0000256" key="2">
    <source>
        <dbReference type="ARBA" id="ARBA00022475"/>
    </source>
</evidence>
<comment type="caution">
    <text evidence="9">The sequence shown here is derived from an EMBL/GenBank/DDBJ whole genome shotgun (WGS) entry which is preliminary data.</text>
</comment>
<accession>A0ABW6KC29</accession>
<proteinExistence type="predicted"/>
<dbReference type="PANTHER" id="PTHR35007">
    <property type="entry name" value="INTEGRAL MEMBRANE PROTEIN-RELATED"/>
    <property type="match status" value="1"/>
</dbReference>
<keyword evidence="5 6" id="KW-0472">Membrane</keyword>
<dbReference type="RefSeq" id="WP_389360638.1">
    <property type="nucleotide sequence ID" value="NZ_JBIACK010000004.1"/>
</dbReference>
<gene>
    <name evidence="8" type="ORF">ACFYKX_10010</name>
    <name evidence="9" type="ORF">ACFYKX_11845</name>
</gene>
<feature type="transmembrane region" description="Helical" evidence="6">
    <location>
        <begin position="252"/>
        <end position="269"/>
    </location>
</feature>
<protein>
    <submittedName>
        <fullName evidence="9">Type II secretion system F family protein</fullName>
    </submittedName>
</protein>
<evidence type="ECO:0000256" key="6">
    <source>
        <dbReference type="SAM" id="Phobius"/>
    </source>
</evidence>
<name>A0ABW6KC29_9BACI</name>
<dbReference type="EMBL" id="JBIACK010000004">
    <property type="protein sequence ID" value="MFE8701289.1"/>
    <property type="molecule type" value="Genomic_DNA"/>
</dbReference>
<feature type="transmembrane region" description="Helical" evidence="6">
    <location>
        <begin position="78"/>
        <end position="97"/>
    </location>
</feature>
<dbReference type="Proteomes" id="UP001601059">
    <property type="component" value="Unassembled WGS sequence"/>
</dbReference>
<feature type="transmembrane region" description="Helical" evidence="6">
    <location>
        <begin position="103"/>
        <end position="121"/>
    </location>
</feature>
<evidence type="ECO:0000256" key="5">
    <source>
        <dbReference type="ARBA" id="ARBA00023136"/>
    </source>
</evidence>
<dbReference type="PANTHER" id="PTHR35007:SF1">
    <property type="entry name" value="PILUS ASSEMBLY PROTEIN"/>
    <property type="match status" value="1"/>
</dbReference>
<reference evidence="9 10" key="1">
    <citation type="submission" date="2024-08" db="EMBL/GenBank/DDBJ databases">
        <title>Two novel Cytobacillus novel species.</title>
        <authorList>
            <person name="Liu G."/>
        </authorList>
    </citation>
    <scope>NUCLEOTIDE SEQUENCE [LARGE SCALE GENOMIC DNA]</scope>
    <source>
        <strain evidence="9 10">FJAT-54145</strain>
    </source>
</reference>
<keyword evidence="4 6" id="KW-1133">Transmembrane helix</keyword>
<evidence type="ECO:0000256" key="4">
    <source>
        <dbReference type="ARBA" id="ARBA00022989"/>
    </source>
</evidence>
<dbReference type="InterPro" id="IPR018076">
    <property type="entry name" value="T2SS_GspF_dom"/>
</dbReference>
<keyword evidence="2" id="KW-1003">Cell membrane</keyword>
<comment type="subcellular location">
    <subcellularLocation>
        <location evidence="1">Cell membrane</location>
        <topology evidence="1">Multi-pass membrane protein</topology>
    </subcellularLocation>
</comment>
<dbReference type="Pfam" id="PF00482">
    <property type="entry name" value="T2SSF"/>
    <property type="match status" value="1"/>
</dbReference>